<dbReference type="RefSeq" id="WP_227180295.1">
    <property type="nucleotide sequence ID" value="NZ_JAJBZT010000004.1"/>
</dbReference>
<protein>
    <submittedName>
        <fullName evidence="2">HesA/MoeB/ThiF family protein</fullName>
    </submittedName>
</protein>
<dbReference type="InterPro" id="IPR045886">
    <property type="entry name" value="ThiF/MoeB/HesA"/>
</dbReference>
<dbReference type="Pfam" id="PF00899">
    <property type="entry name" value="ThiF"/>
    <property type="match status" value="1"/>
</dbReference>
<keyword evidence="3" id="KW-1185">Reference proteome</keyword>
<dbReference type="InterPro" id="IPR035985">
    <property type="entry name" value="Ubiquitin-activating_enz"/>
</dbReference>
<dbReference type="PANTHER" id="PTHR10953:SF102">
    <property type="entry name" value="ADENYLYLTRANSFERASE AND SULFURTRANSFERASE MOCS3"/>
    <property type="match status" value="1"/>
</dbReference>
<comment type="caution">
    <text evidence="2">The sequence shown here is derived from an EMBL/GenBank/DDBJ whole genome shotgun (WGS) entry which is preliminary data.</text>
</comment>
<evidence type="ECO:0000313" key="2">
    <source>
        <dbReference type="EMBL" id="MCB6183511.1"/>
    </source>
</evidence>
<dbReference type="InterPro" id="IPR000594">
    <property type="entry name" value="ThiF_NAD_FAD-bd"/>
</dbReference>
<dbReference type="PANTHER" id="PTHR10953">
    <property type="entry name" value="UBIQUITIN-ACTIVATING ENZYME E1"/>
    <property type="match status" value="1"/>
</dbReference>
<name>A0ABS8D5M1_9NEIS</name>
<dbReference type="CDD" id="cd00757">
    <property type="entry name" value="ThiF_MoeB_HesA_family"/>
    <property type="match status" value="1"/>
</dbReference>
<dbReference type="EMBL" id="JAJBZT010000004">
    <property type="protein sequence ID" value="MCB6183511.1"/>
    <property type="molecule type" value="Genomic_DNA"/>
</dbReference>
<evidence type="ECO:0000313" key="3">
    <source>
        <dbReference type="Proteomes" id="UP001165395"/>
    </source>
</evidence>
<dbReference type="Gene3D" id="3.40.50.720">
    <property type="entry name" value="NAD(P)-binding Rossmann-like Domain"/>
    <property type="match status" value="1"/>
</dbReference>
<dbReference type="SUPFAM" id="SSF69572">
    <property type="entry name" value="Activating enzymes of the ubiquitin-like proteins"/>
    <property type="match status" value="1"/>
</dbReference>
<organism evidence="2 3">
    <name type="scientific">Leeia speluncae</name>
    <dbReference type="NCBI Taxonomy" id="2884804"/>
    <lineage>
        <taxon>Bacteria</taxon>
        <taxon>Pseudomonadati</taxon>
        <taxon>Pseudomonadota</taxon>
        <taxon>Betaproteobacteria</taxon>
        <taxon>Neisseriales</taxon>
        <taxon>Leeiaceae</taxon>
        <taxon>Leeia</taxon>
    </lineage>
</organism>
<proteinExistence type="predicted"/>
<accession>A0ABS8D5M1</accession>
<evidence type="ECO:0000259" key="1">
    <source>
        <dbReference type="Pfam" id="PF00899"/>
    </source>
</evidence>
<sequence>MDDDALLRFSRHILLDEIGIEGQQKILDSHVLIVGMGGLGSPAALYLAAAGVGKLSLADGDDVDMTNLQRQVIHTQTAIGQNKAESARDTLAYFNAISRVDIYPHRLDEAQMQDLVAAADVVLDCSDNFVTRHALNRVCFRHKKPLVSGAAISFSGQITVFDFRQAKTPCYHCLFPAEGNAGGQNCATFGVLSPLVGVVGAMQALEALKLIGEFGDPLVGRLQMVDVLSGKWQTLAYGVDPQCPVCQPVNA</sequence>
<gene>
    <name evidence="2" type="ORF">LIN78_08115</name>
</gene>
<reference evidence="2" key="1">
    <citation type="submission" date="2021-10" db="EMBL/GenBank/DDBJ databases">
        <title>The complete genome sequence of Leeia sp. TBRC 13508.</title>
        <authorList>
            <person name="Charoenyingcharoen P."/>
            <person name="Yukphan P."/>
        </authorList>
    </citation>
    <scope>NUCLEOTIDE SEQUENCE</scope>
    <source>
        <strain evidence="2">TBRC 13508</strain>
    </source>
</reference>
<dbReference type="Proteomes" id="UP001165395">
    <property type="component" value="Unassembled WGS sequence"/>
</dbReference>
<feature type="domain" description="THIF-type NAD/FAD binding fold" evidence="1">
    <location>
        <begin position="9"/>
        <end position="245"/>
    </location>
</feature>
<dbReference type="NCBIfam" id="NF004281">
    <property type="entry name" value="PRK05690.1"/>
    <property type="match status" value="1"/>
</dbReference>